<keyword evidence="1" id="KW-0805">Transcription regulation</keyword>
<feature type="domain" description="Cyclic nucleotide-binding" evidence="4">
    <location>
        <begin position="17"/>
        <end position="120"/>
    </location>
</feature>
<keyword evidence="3" id="KW-0804">Transcription</keyword>
<keyword evidence="6" id="KW-0418">Kinase</keyword>
<feature type="domain" description="HTH crp-type" evidence="5">
    <location>
        <begin position="151"/>
        <end position="223"/>
    </location>
</feature>
<dbReference type="InterPro" id="IPR012318">
    <property type="entry name" value="HTH_CRP"/>
</dbReference>
<dbReference type="CDD" id="cd00038">
    <property type="entry name" value="CAP_ED"/>
    <property type="match status" value="1"/>
</dbReference>
<sequence length="239" mass="27019">MNLIDQSFLTFFSNIKGFDGLSSGDLEMFTQSFHQQHYAAGEQILRYQDHTNSVFVILKGIIRVHYYSLSGDEVILCDLPAGEMFGELTAIDGLPRSATAIAKTDSLLASIPDKVFWELIHTYSPFCKAILKRLTGQVRRLTERIFDFSTLAVRNRIHTELWRLAKERMVSQNTAIISPAPTHAELACFVSTHREAVSRELASLAKINLIEQRGRDLHILDVAKLAKLVQEVRGFLDQI</sequence>
<dbReference type="PROSITE" id="PS51063">
    <property type="entry name" value="HTH_CRP_2"/>
    <property type="match status" value="1"/>
</dbReference>
<dbReference type="InterPro" id="IPR018490">
    <property type="entry name" value="cNMP-bd_dom_sf"/>
</dbReference>
<gene>
    <name evidence="6" type="ORF">SAMN05421882_103520</name>
</gene>
<dbReference type="InterPro" id="IPR036390">
    <property type="entry name" value="WH_DNA-bd_sf"/>
</dbReference>
<dbReference type="InterPro" id="IPR050397">
    <property type="entry name" value="Env_Response_Regulators"/>
</dbReference>
<dbReference type="GO" id="GO:0016301">
    <property type="term" value="F:kinase activity"/>
    <property type="evidence" value="ECO:0007669"/>
    <property type="project" value="UniProtKB-KW"/>
</dbReference>
<keyword evidence="6" id="KW-0808">Transferase</keyword>
<protein>
    <submittedName>
        <fullName evidence="6">cAMP-binding domain of CRP or a regulatory subunit of cAMP-dependent protein kinases</fullName>
    </submittedName>
</protein>
<dbReference type="SUPFAM" id="SSF51206">
    <property type="entry name" value="cAMP-binding domain-like"/>
    <property type="match status" value="1"/>
</dbReference>
<evidence type="ECO:0000256" key="2">
    <source>
        <dbReference type="ARBA" id="ARBA00023125"/>
    </source>
</evidence>
<accession>A0A1H2X7S9</accession>
<evidence type="ECO:0000313" key="6">
    <source>
        <dbReference type="EMBL" id="SDW88524.1"/>
    </source>
</evidence>
<dbReference type="Gene3D" id="2.60.120.10">
    <property type="entry name" value="Jelly Rolls"/>
    <property type="match status" value="1"/>
</dbReference>
<dbReference type="PANTHER" id="PTHR24567">
    <property type="entry name" value="CRP FAMILY TRANSCRIPTIONAL REGULATORY PROTEIN"/>
    <property type="match status" value="1"/>
</dbReference>
<dbReference type="PANTHER" id="PTHR24567:SF68">
    <property type="entry name" value="DNA-BINDING TRANSCRIPTIONAL DUAL REGULATOR CRP"/>
    <property type="match status" value="1"/>
</dbReference>
<dbReference type="PROSITE" id="PS50042">
    <property type="entry name" value="CNMP_BINDING_3"/>
    <property type="match status" value="1"/>
</dbReference>
<organism evidence="6 7">
    <name type="scientific">Nitrosomonas communis</name>
    <dbReference type="NCBI Taxonomy" id="44574"/>
    <lineage>
        <taxon>Bacteria</taxon>
        <taxon>Pseudomonadati</taxon>
        <taxon>Pseudomonadota</taxon>
        <taxon>Betaproteobacteria</taxon>
        <taxon>Nitrosomonadales</taxon>
        <taxon>Nitrosomonadaceae</taxon>
        <taxon>Nitrosomonas</taxon>
    </lineage>
</organism>
<dbReference type="AlphaFoldDB" id="A0A1H2X7S9"/>
<evidence type="ECO:0000256" key="3">
    <source>
        <dbReference type="ARBA" id="ARBA00023163"/>
    </source>
</evidence>
<proteinExistence type="predicted"/>
<evidence type="ECO:0000313" key="7">
    <source>
        <dbReference type="Proteomes" id="UP000183454"/>
    </source>
</evidence>
<dbReference type="InterPro" id="IPR000595">
    <property type="entry name" value="cNMP-bd_dom"/>
</dbReference>
<dbReference type="Proteomes" id="UP000183454">
    <property type="component" value="Unassembled WGS sequence"/>
</dbReference>
<keyword evidence="2" id="KW-0238">DNA-binding</keyword>
<dbReference type="Gene3D" id="1.10.10.10">
    <property type="entry name" value="Winged helix-like DNA-binding domain superfamily/Winged helix DNA-binding domain"/>
    <property type="match status" value="1"/>
</dbReference>
<dbReference type="SUPFAM" id="SSF46785">
    <property type="entry name" value="Winged helix' DNA-binding domain"/>
    <property type="match status" value="1"/>
</dbReference>
<dbReference type="GO" id="GO:0005829">
    <property type="term" value="C:cytosol"/>
    <property type="evidence" value="ECO:0007669"/>
    <property type="project" value="TreeGrafter"/>
</dbReference>
<dbReference type="InterPro" id="IPR036388">
    <property type="entry name" value="WH-like_DNA-bd_sf"/>
</dbReference>
<evidence type="ECO:0000259" key="4">
    <source>
        <dbReference type="PROSITE" id="PS50042"/>
    </source>
</evidence>
<evidence type="ECO:0000256" key="1">
    <source>
        <dbReference type="ARBA" id="ARBA00023015"/>
    </source>
</evidence>
<dbReference type="RefSeq" id="WP_074667562.1">
    <property type="nucleotide sequence ID" value="NZ_FNNH01000035.1"/>
</dbReference>
<reference evidence="6 7" key="1">
    <citation type="submission" date="2016-10" db="EMBL/GenBank/DDBJ databases">
        <authorList>
            <person name="de Groot N.N."/>
        </authorList>
    </citation>
    <scope>NUCLEOTIDE SEQUENCE [LARGE SCALE GENOMIC DNA]</scope>
    <source>
        <strain evidence="6 7">Nm110</strain>
    </source>
</reference>
<dbReference type="InterPro" id="IPR014710">
    <property type="entry name" value="RmlC-like_jellyroll"/>
</dbReference>
<dbReference type="Pfam" id="PF00027">
    <property type="entry name" value="cNMP_binding"/>
    <property type="match status" value="1"/>
</dbReference>
<dbReference type="GO" id="GO:0003677">
    <property type="term" value="F:DNA binding"/>
    <property type="evidence" value="ECO:0007669"/>
    <property type="project" value="UniProtKB-KW"/>
</dbReference>
<name>A0A1H2X7S9_9PROT</name>
<dbReference type="GO" id="GO:0003700">
    <property type="term" value="F:DNA-binding transcription factor activity"/>
    <property type="evidence" value="ECO:0007669"/>
    <property type="project" value="TreeGrafter"/>
</dbReference>
<dbReference type="SMART" id="SM00100">
    <property type="entry name" value="cNMP"/>
    <property type="match status" value="1"/>
</dbReference>
<dbReference type="EMBL" id="FNNH01000035">
    <property type="protein sequence ID" value="SDW88524.1"/>
    <property type="molecule type" value="Genomic_DNA"/>
</dbReference>
<evidence type="ECO:0000259" key="5">
    <source>
        <dbReference type="PROSITE" id="PS51063"/>
    </source>
</evidence>
<dbReference type="Pfam" id="PF13545">
    <property type="entry name" value="HTH_Crp_2"/>
    <property type="match status" value="1"/>
</dbReference>